<evidence type="ECO:0000256" key="1">
    <source>
        <dbReference type="ARBA" id="ARBA00010203"/>
    </source>
</evidence>
<dbReference type="Gene3D" id="3.40.50.150">
    <property type="entry name" value="Vaccinia Virus protein VP39"/>
    <property type="match status" value="1"/>
</dbReference>
<dbReference type="InterPro" id="IPR002941">
    <property type="entry name" value="DNA_methylase_N4/N6"/>
</dbReference>
<dbReference type="GO" id="GO:0015667">
    <property type="term" value="F:site-specific DNA-methyltransferase (cytosine-N4-specific) activity"/>
    <property type="evidence" value="ECO:0007669"/>
    <property type="project" value="UniProtKB-EC"/>
</dbReference>
<evidence type="ECO:0000256" key="9">
    <source>
        <dbReference type="SAM" id="MobiDB-lite"/>
    </source>
</evidence>
<evidence type="ECO:0000313" key="12">
    <source>
        <dbReference type="Proteomes" id="UP000199165"/>
    </source>
</evidence>
<protein>
    <recommendedName>
        <fullName evidence="8">Methyltransferase</fullName>
        <ecNumber evidence="8">2.1.1.-</ecNumber>
    </recommendedName>
</protein>
<feature type="compositionally biased region" description="Polar residues" evidence="9">
    <location>
        <begin position="1"/>
        <end position="12"/>
    </location>
</feature>
<dbReference type="AlphaFoldDB" id="A0A1I7BZQ0"/>
<dbReference type="PROSITE" id="PS00093">
    <property type="entry name" value="N4_MTASE"/>
    <property type="match status" value="1"/>
</dbReference>
<evidence type="ECO:0000256" key="6">
    <source>
        <dbReference type="ARBA" id="ARBA00023125"/>
    </source>
</evidence>
<evidence type="ECO:0000256" key="7">
    <source>
        <dbReference type="ARBA" id="ARBA00049120"/>
    </source>
</evidence>
<evidence type="ECO:0000256" key="5">
    <source>
        <dbReference type="ARBA" id="ARBA00022747"/>
    </source>
</evidence>
<sequence length="341" mass="37908">MNTTGQDASGTSVRPPGRASIANGQLKDTPANRALHPTVTPDSIFSAPSLIDHAYYADTKAVIFNEDIRTGLRRLRDSNLMVDCIVTSPPYYGQRDYGIDGQLGLESHPKDFIDNLSEIFSLCWDVLNETGSLWINIGDTYWSGKGAHKSGETKQGARRFGLRPQDRPGDGGWARPKQQLLVPHRLAIALQDAGWLVRNDNVWVKSNPVPDQVRDRCSVSHEYIFHLTKSRWYYFDRTDVGRTQKSGRVLPPLDTWAAKPSSGAGKHRAAFSEELVRIPILTTTPPGGIVLDPFNGSGTSMSFARKQGYRSIGIELNKEYCEHAVSHMKNLDSEDTLDLEI</sequence>
<keyword evidence="3 11" id="KW-0808">Transferase</keyword>
<dbReference type="Pfam" id="PF01555">
    <property type="entry name" value="N6_N4_Mtase"/>
    <property type="match status" value="1"/>
</dbReference>
<evidence type="ECO:0000256" key="3">
    <source>
        <dbReference type="ARBA" id="ARBA00022679"/>
    </source>
</evidence>
<feature type="domain" description="DNA methylase N-4/N-6" evidence="10">
    <location>
        <begin position="82"/>
        <end position="325"/>
    </location>
</feature>
<dbReference type="GO" id="GO:0003677">
    <property type="term" value="F:DNA binding"/>
    <property type="evidence" value="ECO:0007669"/>
    <property type="project" value="UniProtKB-KW"/>
</dbReference>
<name>A0A1I7BZQ0_9ACTN</name>
<reference evidence="12" key="1">
    <citation type="submission" date="2016-10" db="EMBL/GenBank/DDBJ databases">
        <authorList>
            <person name="Varghese N."/>
            <person name="Submissions S."/>
        </authorList>
    </citation>
    <scope>NUCLEOTIDE SEQUENCE [LARGE SCALE GENOMIC DNA]</scope>
    <source>
        <strain evidence="12">DSM 45501</strain>
    </source>
</reference>
<feature type="region of interest" description="Disordered" evidence="9">
    <location>
        <begin position="146"/>
        <end position="175"/>
    </location>
</feature>
<dbReference type="PRINTS" id="PR00508">
    <property type="entry name" value="S21N4MTFRASE"/>
</dbReference>
<organism evidence="11 12">
    <name type="scientific">Actinopolyspora righensis</name>
    <dbReference type="NCBI Taxonomy" id="995060"/>
    <lineage>
        <taxon>Bacteria</taxon>
        <taxon>Bacillati</taxon>
        <taxon>Actinomycetota</taxon>
        <taxon>Actinomycetes</taxon>
        <taxon>Actinopolysporales</taxon>
        <taxon>Actinopolysporaceae</taxon>
        <taxon>Actinopolyspora</taxon>
        <taxon>Actinopolyspora alba group</taxon>
    </lineage>
</organism>
<dbReference type="SUPFAM" id="SSF53335">
    <property type="entry name" value="S-adenosyl-L-methionine-dependent methyltransferases"/>
    <property type="match status" value="1"/>
</dbReference>
<dbReference type="GO" id="GO:0009307">
    <property type="term" value="P:DNA restriction-modification system"/>
    <property type="evidence" value="ECO:0007669"/>
    <property type="project" value="UniProtKB-KW"/>
</dbReference>
<feature type="region of interest" description="Disordered" evidence="9">
    <location>
        <begin position="1"/>
        <end position="33"/>
    </location>
</feature>
<evidence type="ECO:0000256" key="4">
    <source>
        <dbReference type="ARBA" id="ARBA00022691"/>
    </source>
</evidence>
<accession>A0A1I7BZQ0</accession>
<proteinExistence type="inferred from homology"/>
<evidence type="ECO:0000313" key="11">
    <source>
        <dbReference type="EMBL" id="SFT92656.1"/>
    </source>
</evidence>
<comment type="similarity">
    <text evidence="1">Belongs to the N(4)/N(6)-methyltransferase family. N(4) subfamily.</text>
</comment>
<dbReference type="InterPro" id="IPR029063">
    <property type="entry name" value="SAM-dependent_MTases_sf"/>
</dbReference>
<dbReference type="EMBL" id="FPAT01000013">
    <property type="protein sequence ID" value="SFT92656.1"/>
    <property type="molecule type" value="Genomic_DNA"/>
</dbReference>
<dbReference type="STRING" id="995060.SAMN04487904_113117"/>
<dbReference type="EC" id="2.1.1.-" evidence="8"/>
<dbReference type="InterPro" id="IPR001091">
    <property type="entry name" value="RM_Methyltransferase"/>
</dbReference>
<dbReference type="InterPro" id="IPR017985">
    <property type="entry name" value="MeTrfase_CN4_CS"/>
</dbReference>
<keyword evidence="5" id="KW-0680">Restriction system</keyword>
<evidence type="ECO:0000256" key="8">
    <source>
        <dbReference type="RuleBase" id="RU362026"/>
    </source>
</evidence>
<evidence type="ECO:0000256" key="2">
    <source>
        <dbReference type="ARBA" id="ARBA00022603"/>
    </source>
</evidence>
<keyword evidence="6" id="KW-0238">DNA-binding</keyword>
<dbReference type="GO" id="GO:0032259">
    <property type="term" value="P:methylation"/>
    <property type="evidence" value="ECO:0007669"/>
    <property type="project" value="UniProtKB-KW"/>
</dbReference>
<keyword evidence="2 11" id="KW-0489">Methyltransferase</keyword>
<keyword evidence="12" id="KW-1185">Reference proteome</keyword>
<comment type="catalytic activity">
    <reaction evidence="7">
        <text>a 2'-deoxycytidine in DNA + S-adenosyl-L-methionine = an N(4)-methyl-2'-deoxycytidine in DNA + S-adenosyl-L-homocysteine + H(+)</text>
        <dbReference type="Rhea" id="RHEA:16857"/>
        <dbReference type="Rhea" id="RHEA-COMP:11369"/>
        <dbReference type="Rhea" id="RHEA-COMP:13674"/>
        <dbReference type="ChEBI" id="CHEBI:15378"/>
        <dbReference type="ChEBI" id="CHEBI:57856"/>
        <dbReference type="ChEBI" id="CHEBI:59789"/>
        <dbReference type="ChEBI" id="CHEBI:85452"/>
        <dbReference type="ChEBI" id="CHEBI:137933"/>
        <dbReference type="EC" id="2.1.1.113"/>
    </reaction>
</comment>
<dbReference type="GO" id="GO:0008170">
    <property type="term" value="F:N-methyltransferase activity"/>
    <property type="evidence" value="ECO:0007669"/>
    <property type="project" value="InterPro"/>
</dbReference>
<gene>
    <name evidence="11" type="ORF">SAMN04487904_113117</name>
</gene>
<keyword evidence="4" id="KW-0949">S-adenosyl-L-methionine</keyword>
<dbReference type="Proteomes" id="UP000199165">
    <property type="component" value="Unassembled WGS sequence"/>
</dbReference>
<evidence type="ECO:0000259" key="10">
    <source>
        <dbReference type="Pfam" id="PF01555"/>
    </source>
</evidence>